<feature type="domain" description="RDD" evidence="7">
    <location>
        <begin position="7"/>
        <end position="164"/>
    </location>
</feature>
<feature type="transmembrane region" description="Helical" evidence="6">
    <location>
        <begin position="131"/>
        <end position="151"/>
    </location>
</feature>
<reference evidence="8 10" key="1">
    <citation type="submission" date="2018-06" db="EMBL/GenBank/DDBJ databases">
        <authorList>
            <consortium name="Pathogen Informatics"/>
            <person name="Doyle S."/>
        </authorList>
    </citation>
    <scope>NUCLEOTIDE SEQUENCE [LARGE SCALE GENOMIC DNA]</scope>
    <source>
        <strain evidence="8 10">NCTC11159</strain>
    </source>
</reference>
<evidence type="ECO:0000256" key="5">
    <source>
        <dbReference type="ARBA" id="ARBA00023136"/>
    </source>
</evidence>
<evidence type="ECO:0000256" key="4">
    <source>
        <dbReference type="ARBA" id="ARBA00022989"/>
    </source>
</evidence>
<keyword evidence="5 6" id="KW-0472">Membrane</keyword>
<evidence type="ECO:0000256" key="3">
    <source>
        <dbReference type="ARBA" id="ARBA00022692"/>
    </source>
</evidence>
<evidence type="ECO:0000313" key="8">
    <source>
        <dbReference type="EMBL" id="STR45118.1"/>
    </source>
</evidence>
<name>A0A377SUX2_9NEIS</name>
<dbReference type="EMBL" id="UGHR01000003">
    <property type="protein sequence ID" value="STR45118.1"/>
    <property type="molecule type" value="Genomic_DNA"/>
</dbReference>
<feature type="transmembrane region" description="Helical" evidence="6">
    <location>
        <begin position="54"/>
        <end position="76"/>
    </location>
</feature>
<reference evidence="9 11" key="2">
    <citation type="submission" date="2019-03" db="EMBL/GenBank/DDBJ databases">
        <title>Genomic Encyclopedia of Type Strains, Phase IV (KMG-IV): sequencing the most valuable type-strain genomes for metagenomic binning, comparative biology and taxonomic classification.</title>
        <authorList>
            <person name="Goeker M."/>
        </authorList>
    </citation>
    <scope>NUCLEOTIDE SEQUENCE [LARGE SCALE GENOMIC DNA]</scope>
    <source>
        <strain evidence="9 11">DSM 3764</strain>
    </source>
</reference>
<dbReference type="AlphaFoldDB" id="A0A377SUX2"/>
<dbReference type="RefSeq" id="WP_099398863.1">
    <property type="nucleotide sequence ID" value="NZ_CAWOLO010000016.1"/>
</dbReference>
<gene>
    <name evidence="9" type="ORF">EV682_11657</name>
    <name evidence="8" type="ORF">NCTC11159_03664</name>
</gene>
<accession>A0A377SUX2</accession>
<dbReference type="Proteomes" id="UP000295794">
    <property type="component" value="Unassembled WGS sequence"/>
</dbReference>
<dbReference type="InterPro" id="IPR010432">
    <property type="entry name" value="RDD"/>
</dbReference>
<comment type="subcellular location">
    <subcellularLocation>
        <location evidence="1">Cell membrane</location>
        <topology evidence="1">Multi-pass membrane protein</topology>
    </subcellularLocation>
</comment>
<dbReference type="GO" id="GO:0005886">
    <property type="term" value="C:plasma membrane"/>
    <property type="evidence" value="ECO:0007669"/>
    <property type="project" value="UniProtKB-SubCell"/>
</dbReference>
<evidence type="ECO:0000256" key="2">
    <source>
        <dbReference type="ARBA" id="ARBA00022475"/>
    </source>
</evidence>
<dbReference type="Proteomes" id="UP000255108">
    <property type="component" value="Unassembled WGS sequence"/>
</dbReference>
<dbReference type="Pfam" id="PF06271">
    <property type="entry name" value="RDD"/>
    <property type="match status" value="1"/>
</dbReference>
<keyword evidence="3 6" id="KW-0812">Transmembrane</keyword>
<keyword evidence="2" id="KW-1003">Cell membrane</keyword>
<dbReference type="OrthoDB" id="5298807at2"/>
<dbReference type="EMBL" id="SMBT01000016">
    <property type="protein sequence ID" value="TCU82223.1"/>
    <property type="molecule type" value="Genomic_DNA"/>
</dbReference>
<evidence type="ECO:0000313" key="10">
    <source>
        <dbReference type="Proteomes" id="UP000255108"/>
    </source>
</evidence>
<proteinExistence type="predicted"/>
<sequence length="174" mass="19748">MKITTGPAGWWRRMFAFLYELLLLIAVVLLAGGISQGVFQLLTGLPVTALPEHLLASALHFTWVMSVAFAYCAWCWRGGQTLAMRTWRICLVKSDGSPLGWREVGIRFAVVVICTLPCAPFWIFARHHADLRIVAWLLTALFFLPYLWALLDKERRFLHDRLAGTQLLIAPPRV</sequence>
<evidence type="ECO:0000259" key="7">
    <source>
        <dbReference type="Pfam" id="PF06271"/>
    </source>
</evidence>
<dbReference type="PANTHER" id="PTHR36115">
    <property type="entry name" value="PROLINE-RICH ANTIGEN HOMOLOG-RELATED"/>
    <property type="match status" value="1"/>
</dbReference>
<protein>
    <submittedName>
        <fullName evidence="8 9">RDD family</fullName>
    </submittedName>
</protein>
<feature type="transmembrane region" description="Helical" evidence="6">
    <location>
        <begin position="104"/>
        <end position="125"/>
    </location>
</feature>
<evidence type="ECO:0000313" key="11">
    <source>
        <dbReference type="Proteomes" id="UP000295794"/>
    </source>
</evidence>
<keyword evidence="11" id="KW-1185">Reference proteome</keyword>
<evidence type="ECO:0000256" key="6">
    <source>
        <dbReference type="SAM" id="Phobius"/>
    </source>
</evidence>
<evidence type="ECO:0000313" key="9">
    <source>
        <dbReference type="EMBL" id="TCU82223.1"/>
    </source>
</evidence>
<feature type="transmembrane region" description="Helical" evidence="6">
    <location>
        <begin position="21"/>
        <end position="42"/>
    </location>
</feature>
<keyword evidence="4 6" id="KW-1133">Transmembrane helix</keyword>
<dbReference type="PANTHER" id="PTHR36115:SF10">
    <property type="entry name" value="RDD DOMAIN-CONTAINING PROTEIN"/>
    <property type="match status" value="1"/>
</dbReference>
<dbReference type="InterPro" id="IPR051791">
    <property type="entry name" value="Pra-immunoreactive"/>
</dbReference>
<evidence type="ECO:0000256" key="1">
    <source>
        <dbReference type="ARBA" id="ARBA00004651"/>
    </source>
</evidence>
<organism evidence="8 10">
    <name type="scientific">Iodobacter fluviatilis</name>
    <dbReference type="NCBI Taxonomy" id="537"/>
    <lineage>
        <taxon>Bacteria</taxon>
        <taxon>Pseudomonadati</taxon>
        <taxon>Pseudomonadota</taxon>
        <taxon>Betaproteobacteria</taxon>
        <taxon>Neisseriales</taxon>
        <taxon>Chitinibacteraceae</taxon>
        <taxon>Iodobacter</taxon>
    </lineage>
</organism>